<sequence length="101" mass="11125">MSSSSSSFCHTEFQRALKEQAFGIKSFAMVSSSPHQATASIVTLEGSNLLVQLTTQGYSITTTNSDSNRVFETIEDLLQATSPLYIKRRQEVIFAKLSKLS</sequence>
<protein>
    <recommendedName>
        <fullName evidence="1">GSKIP domain-containing protein</fullName>
    </recommendedName>
</protein>
<accession>A0A0C2YQ36</accession>
<evidence type="ECO:0000313" key="2">
    <source>
        <dbReference type="EMBL" id="KIM43107.1"/>
    </source>
</evidence>
<dbReference type="InterPro" id="IPR023231">
    <property type="entry name" value="GSKIP_dom_sf"/>
</dbReference>
<feature type="domain" description="GSKIP" evidence="1">
    <location>
        <begin position="10"/>
        <end position="100"/>
    </location>
</feature>
<dbReference type="InterPro" id="IPR007967">
    <property type="entry name" value="GSKIP_dom"/>
</dbReference>
<proteinExistence type="predicted"/>
<organism evidence="2 3">
    <name type="scientific">Hebeloma cylindrosporum</name>
    <dbReference type="NCBI Taxonomy" id="76867"/>
    <lineage>
        <taxon>Eukaryota</taxon>
        <taxon>Fungi</taxon>
        <taxon>Dikarya</taxon>
        <taxon>Basidiomycota</taxon>
        <taxon>Agaricomycotina</taxon>
        <taxon>Agaricomycetes</taxon>
        <taxon>Agaricomycetidae</taxon>
        <taxon>Agaricales</taxon>
        <taxon>Agaricineae</taxon>
        <taxon>Hymenogastraceae</taxon>
        <taxon>Hebeloma</taxon>
    </lineage>
</organism>
<evidence type="ECO:0000313" key="3">
    <source>
        <dbReference type="Proteomes" id="UP000053424"/>
    </source>
</evidence>
<dbReference type="AlphaFoldDB" id="A0A0C2YQ36"/>
<dbReference type="Pfam" id="PF05303">
    <property type="entry name" value="GSKIP_dom"/>
    <property type="match status" value="1"/>
</dbReference>
<dbReference type="HOGENOM" id="CLU_155989_0_0_1"/>
<dbReference type="EMBL" id="KN831776">
    <property type="protein sequence ID" value="KIM43107.1"/>
    <property type="molecule type" value="Genomic_DNA"/>
</dbReference>
<dbReference type="SUPFAM" id="SSF103107">
    <property type="entry name" value="Hypothetical protein c14orf129, hspc210"/>
    <property type="match status" value="1"/>
</dbReference>
<dbReference type="Gene3D" id="3.30.2280.10">
    <property type="entry name" value="Hypothetical protein (hspc210)"/>
    <property type="match status" value="1"/>
</dbReference>
<reference evidence="2 3" key="1">
    <citation type="submission" date="2014-04" db="EMBL/GenBank/DDBJ databases">
        <authorList>
            <consortium name="DOE Joint Genome Institute"/>
            <person name="Kuo A."/>
            <person name="Gay G."/>
            <person name="Dore J."/>
            <person name="Kohler A."/>
            <person name="Nagy L.G."/>
            <person name="Floudas D."/>
            <person name="Copeland A."/>
            <person name="Barry K.W."/>
            <person name="Cichocki N."/>
            <person name="Veneault-Fourrey C."/>
            <person name="LaButti K."/>
            <person name="Lindquist E.A."/>
            <person name="Lipzen A."/>
            <person name="Lundell T."/>
            <person name="Morin E."/>
            <person name="Murat C."/>
            <person name="Sun H."/>
            <person name="Tunlid A."/>
            <person name="Henrissat B."/>
            <person name="Grigoriev I.V."/>
            <person name="Hibbett D.S."/>
            <person name="Martin F."/>
            <person name="Nordberg H.P."/>
            <person name="Cantor M.N."/>
            <person name="Hua S.X."/>
        </authorList>
    </citation>
    <scope>NUCLEOTIDE SEQUENCE [LARGE SCALE GENOMIC DNA]</scope>
    <source>
        <strain evidence="3">h7</strain>
    </source>
</reference>
<dbReference type="Proteomes" id="UP000053424">
    <property type="component" value="Unassembled WGS sequence"/>
</dbReference>
<keyword evidence="3" id="KW-1185">Reference proteome</keyword>
<gene>
    <name evidence="2" type="ORF">M413DRAFT_69493</name>
</gene>
<evidence type="ECO:0000259" key="1">
    <source>
        <dbReference type="Pfam" id="PF05303"/>
    </source>
</evidence>
<reference evidence="3" key="2">
    <citation type="submission" date="2015-01" db="EMBL/GenBank/DDBJ databases">
        <title>Evolutionary Origins and Diversification of the Mycorrhizal Mutualists.</title>
        <authorList>
            <consortium name="DOE Joint Genome Institute"/>
            <consortium name="Mycorrhizal Genomics Consortium"/>
            <person name="Kohler A."/>
            <person name="Kuo A."/>
            <person name="Nagy L.G."/>
            <person name="Floudas D."/>
            <person name="Copeland A."/>
            <person name="Barry K.W."/>
            <person name="Cichocki N."/>
            <person name="Veneault-Fourrey C."/>
            <person name="LaButti K."/>
            <person name="Lindquist E.A."/>
            <person name="Lipzen A."/>
            <person name="Lundell T."/>
            <person name="Morin E."/>
            <person name="Murat C."/>
            <person name="Riley R."/>
            <person name="Ohm R."/>
            <person name="Sun H."/>
            <person name="Tunlid A."/>
            <person name="Henrissat B."/>
            <person name="Grigoriev I.V."/>
            <person name="Hibbett D.S."/>
            <person name="Martin F."/>
        </authorList>
    </citation>
    <scope>NUCLEOTIDE SEQUENCE [LARGE SCALE GENOMIC DNA]</scope>
    <source>
        <strain evidence="3">h7</strain>
    </source>
</reference>
<name>A0A0C2YQ36_HEBCY</name>
<dbReference type="OrthoDB" id="5804279at2759"/>